<dbReference type="NCBIfam" id="TIGR00632">
    <property type="entry name" value="vsr"/>
    <property type="match status" value="1"/>
</dbReference>
<proteinExistence type="inferred from homology"/>
<evidence type="ECO:0000313" key="7">
    <source>
        <dbReference type="EMBL" id="MDC2741444.1"/>
    </source>
</evidence>
<dbReference type="InterPro" id="IPR004603">
    <property type="entry name" value="DNA_mismatch_endonuc_vsr"/>
</dbReference>
<dbReference type="RefSeq" id="WP_032841701.1">
    <property type="nucleotide sequence ID" value="NZ_CAXTIO010000001.1"/>
</dbReference>
<organism evidence="7 8">
    <name type="scientific">Bacteroides ovatus</name>
    <dbReference type="NCBI Taxonomy" id="28116"/>
    <lineage>
        <taxon>Bacteria</taxon>
        <taxon>Pseudomonadati</taxon>
        <taxon>Bacteroidota</taxon>
        <taxon>Bacteroidia</taxon>
        <taxon>Bacteroidales</taxon>
        <taxon>Bacteroidaceae</taxon>
        <taxon>Bacteroides</taxon>
    </lineage>
</organism>
<dbReference type="Pfam" id="PF03852">
    <property type="entry name" value="Vsr"/>
    <property type="match status" value="1"/>
</dbReference>
<dbReference type="GO" id="GO:0006298">
    <property type="term" value="P:mismatch repair"/>
    <property type="evidence" value="ECO:0007669"/>
    <property type="project" value="UniProtKB-UniRule"/>
</dbReference>
<accession>A0AAW6H9Y7</accession>
<dbReference type="SUPFAM" id="SSF52980">
    <property type="entry name" value="Restriction endonuclease-like"/>
    <property type="match status" value="1"/>
</dbReference>
<evidence type="ECO:0000256" key="6">
    <source>
        <dbReference type="PIRNR" id="PIRNR018267"/>
    </source>
</evidence>
<dbReference type="PIRSF" id="PIRSF018267">
    <property type="entry name" value="VSR_endonuc"/>
    <property type="match status" value="1"/>
</dbReference>
<keyword evidence="3 6" id="KW-0227">DNA damage</keyword>
<dbReference type="Proteomes" id="UP001219389">
    <property type="component" value="Unassembled WGS sequence"/>
</dbReference>
<comment type="similarity">
    <text evidence="6">Belongs to the vsr family.</text>
</comment>
<evidence type="ECO:0000256" key="2">
    <source>
        <dbReference type="ARBA" id="ARBA00022759"/>
    </source>
</evidence>
<name>A0AAW6H9Y7_BACOV</name>
<keyword evidence="5 6" id="KW-0234">DNA repair</keyword>
<keyword evidence="2 6" id="KW-0255">Endonuclease</keyword>
<dbReference type="EMBL" id="JAQNZF010000004">
    <property type="protein sequence ID" value="MDC2741444.1"/>
    <property type="molecule type" value="Genomic_DNA"/>
</dbReference>
<reference evidence="7" key="1">
    <citation type="submission" date="2022-10" db="EMBL/GenBank/DDBJ databases">
        <title>Human gut microbiome strain richness.</title>
        <authorList>
            <person name="Chen-Liaw A."/>
        </authorList>
    </citation>
    <scope>NUCLEOTIDE SEQUENCE</scope>
    <source>
        <strain evidence="7">BSD2780120875st1_E1_BSD2780120875_150330</strain>
    </source>
</reference>
<evidence type="ECO:0000313" key="8">
    <source>
        <dbReference type="Proteomes" id="UP001219389"/>
    </source>
</evidence>
<evidence type="ECO:0000256" key="4">
    <source>
        <dbReference type="ARBA" id="ARBA00022801"/>
    </source>
</evidence>
<dbReference type="GO" id="GO:0004519">
    <property type="term" value="F:endonuclease activity"/>
    <property type="evidence" value="ECO:0007669"/>
    <property type="project" value="UniProtKB-KW"/>
</dbReference>
<keyword evidence="1 6" id="KW-0540">Nuclease</keyword>
<comment type="function">
    <text evidence="6">May nick specific sequences that contain T:G mispairs resulting from m5C-deamination.</text>
</comment>
<comment type="caution">
    <text evidence="7">The sequence shown here is derived from an EMBL/GenBank/DDBJ whole genome shotgun (WGS) entry which is preliminary data.</text>
</comment>
<evidence type="ECO:0000256" key="3">
    <source>
        <dbReference type="ARBA" id="ARBA00022763"/>
    </source>
</evidence>
<sequence>MDIYSKPKRSNIMARISDKDTKPEILVRKYLFQKGFRYRKNVKDLPGKPDIVLHKYKIIIFINGCFWHGHMCKAGKLPKTNYSFWKNKIDANIVRDLKNINELQISGWKVIIIWQCEIKNKTLLDKRMNLLIHEIKGQD</sequence>
<dbReference type="CDD" id="cd00221">
    <property type="entry name" value="Vsr"/>
    <property type="match status" value="1"/>
</dbReference>
<keyword evidence="4 6" id="KW-0378">Hydrolase</keyword>
<dbReference type="Gene3D" id="3.40.960.10">
    <property type="entry name" value="VSR Endonuclease"/>
    <property type="match status" value="1"/>
</dbReference>
<evidence type="ECO:0000256" key="5">
    <source>
        <dbReference type="ARBA" id="ARBA00023204"/>
    </source>
</evidence>
<dbReference type="EC" id="3.1.-.-" evidence="6"/>
<dbReference type="InterPro" id="IPR011335">
    <property type="entry name" value="Restrct_endonuc-II-like"/>
</dbReference>
<gene>
    <name evidence="7" type="primary">vsr</name>
    <name evidence="7" type="ORF">PO382_04315</name>
</gene>
<dbReference type="AlphaFoldDB" id="A0AAW6H9Y7"/>
<protein>
    <recommendedName>
        <fullName evidence="6">Very short patch repair endonuclease</fullName>
        <ecNumber evidence="6">3.1.-.-</ecNumber>
    </recommendedName>
</protein>
<dbReference type="GO" id="GO:0016787">
    <property type="term" value="F:hydrolase activity"/>
    <property type="evidence" value="ECO:0007669"/>
    <property type="project" value="UniProtKB-KW"/>
</dbReference>
<evidence type="ECO:0000256" key="1">
    <source>
        <dbReference type="ARBA" id="ARBA00022722"/>
    </source>
</evidence>